<dbReference type="AlphaFoldDB" id="A0AAV3PI81"/>
<protein>
    <recommendedName>
        <fullName evidence="2">SHSP domain-containing protein</fullName>
    </recommendedName>
</protein>
<dbReference type="GO" id="GO:0005634">
    <property type="term" value="C:nucleus"/>
    <property type="evidence" value="ECO:0007669"/>
    <property type="project" value="TreeGrafter"/>
</dbReference>
<evidence type="ECO:0000256" key="1">
    <source>
        <dbReference type="PROSITE-ProRule" id="PRU00285"/>
    </source>
</evidence>
<accession>A0AAV3PI81</accession>
<evidence type="ECO:0000313" key="4">
    <source>
        <dbReference type="Proteomes" id="UP001454036"/>
    </source>
</evidence>
<dbReference type="SUPFAM" id="SSF49764">
    <property type="entry name" value="HSP20-like chaperones"/>
    <property type="match status" value="1"/>
</dbReference>
<dbReference type="Gene3D" id="2.60.40.790">
    <property type="match status" value="1"/>
</dbReference>
<keyword evidence="4" id="KW-1185">Reference proteome</keyword>
<dbReference type="PANTHER" id="PTHR34661">
    <property type="entry name" value="INCREASED DNA METHYLATION 3"/>
    <property type="match status" value="1"/>
</dbReference>
<evidence type="ECO:0000259" key="2">
    <source>
        <dbReference type="PROSITE" id="PS01031"/>
    </source>
</evidence>
<feature type="domain" description="SHSP" evidence="2">
    <location>
        <begin position="285"/>
        <end position="398"/>
    </location>
</feature>
<dbReference type="PROSITE" id="PS01031">
    <property type="entry name" value="SHSP"/>
    <property type="match status" value="1"/>
</dbReference>
<evidence type="ECO:0000313" key="3">
    <source>
        <dbReference type="EMBL" id="GAA0151447.1"/>
    </source>
</evidence>
<dbReference type="FunFam" id="2.60.40.790:FF:000049">
    <property type="entry name" value="Increased DNA methylation 3"/>
    <property type="match status" value="1"/>
</dbReference>
<comment type="caution">
    <text evidence="3">The sequence shown here is derived from an EMBL/GenBank/DDBJ whole genome shotgun (WGS) entry which is preliminary data.</text>
</comment>
<sequence length="398" mass="44424">MERLFPGRETLVAVESQSADKNANTATRDQDFLLHFIMGTYFGPHLKEESHIPVFQRRAERLPRYTSDQLAGSHIRTLEIERIYYYILRKADPSVVIKHNQLHQFLLGNLPSCVSNDGCSHPQFGALFPPRLHPHSQSNDQYDIISNVIFINEPETYYIHPAVIKKFKEMTRLEELHLDRHSSTTYTLAGGEVLHNVPLEFDLKSLTQQQNMHTLQPVKSGLYQAGPGDRVLQFRGTLTSEIPSPTSRDMGSAEQGALFLPARPSEEEWSNIAAATKNGVALTGSAATVHVGPVLGLLDIGECDDSFLFHVSLPGVKRDEKEFSCEVERDGTVLIRGITEGGESRVHRFSQVFEMQSQNLCPSGPFSMSFKLPGPVDPHQFSGNFGNDGILEGIVMKL</sequence>
<dbReference type="InterPro" id="IPR008978">
    <property type="entry name" value="HSP20-like_chaperone"/>
</dbReference>
<dbReference type="Proteomes" id="UP001454036">
    <property type="component" value="Unassembled WGS sequence"/>
</dbReference>
<name>A0AAV3PI81_LITER</name>
<dbReference type="EMBL" id="BAABME010001788">
    <property type="protein sequence ID" value="GAA0151447.1"/>
    <property type="molecule type" value="Genomic_DNA"/>
</dbReference>
<gene>
    <name evidence="3" type="ORF">LIER_10166</name>
</gene>
<proteinExistence type="inferred from homology"/>
<comment type="similarity">
    <text evidence="1">Belongs to the small heat shock protein (HSP20) family.</text>
</comment>
<reference evidence="3 4" key="1">
    <citation type="submission" date="2024-01" db="EMBL/GenBank/DDBJ databases">
        <title>The complete chloroplast genome sequence of Lithospermum erythrorhizon: insights into the phylogenetic relationship among Boraginaceae species and the maternal lineages of purple gromwells.</title>
        <authorList>
            <person name="Okada T."/>
            <person name="Watanabe K."/>
        </authorList>
    </citation>
    <scope>NUCLEOTIDE SEQUENCE [LARGE SCALE GENOMIC DNA]</scope>
</reference>
<dbReference type="InterPro" id="IPR039321">
    <property type="entry name" value="IDM2/3-like"/>
</dbReference>
<dbReference type="InterPro" id="IPR002068">
    <property type="entry name" value="A-crystallin/Hsp20_dom"/>
</dbReference>
<dbReference type="PANTHER" id="PTHR34661:SF3">
    <property type="entry name" value="INCREASED DNA METHYLATION 2"/>
    <property type="match status" value="1"/>
</dbReference>
<organism evidence="3 4">
    <name type="scientific">Lithospermum erythrorhizon</name>
    <name type="common">Purple gromwell</name>
    <name type="synonym">Lithospermum officinale var. erythrorhizon</name>
    <dbReference type="NCBI Taxonomy" id="34254"/>
    <lineage>
        <taxon>Eukaryota</taxon>
        <taxon>Viridiplantae</taxon>
        <taxon>Streptophyta</taxon>
        <taxon>Embryophyta</taxon>
        <taxon>Tracheophyta</taxon>
        <taxon>Spermatophyta</taxon>
        <taxon>Magnoliopsida</taxon>
        <taxon>eudicotyledons</taxon>
        <taxon>Gunneridae</taxon>
        <taxon>Pentapetalae</taxon>
        <taxon>asterids</taxon>
        <taxon>lamiids</taxon>
        <taxon>Boraginales</taxon>
        <taxon>Boraginaceae</taxon>
        <taxon>Boraginoideae</taxon>
        <taxon>Lithospermeae</taxon>
        <taxon>Lithospermum</taxon>
    </lineage>
</organism>
<dbReference type="CDD" id="cd06464">
    <property type="entry name" value="ACD_sHsps-like"/>
    <property type="match status" value="1"/>
</dbReference>